<reference evidence="1 2" key="1">
    <citation type="submission" date="2019-02" db="EMBL/GenBank/DDBJ databases">
        <title>The genomic architecture of introgression among sibling species of bacteria.</title>
        <authorList>
            <person name="Cavassim M.I.A."/>
            <person name="Moeskjaer S."/>
            <person name="Moslemi C."/>
            <person name="Fields B."/>
            <person name="Bachmann A."/>
            <person name="Vilhjalmsson B."/>
            <person name="Schierup M.H."/>
            <person name="Young J.P.W."/>
            <person name="Andersen S.U."/>
        </authorList>
    </citation>
    <scope>NUCLEOTIDE SEQUENCE [LARGE SCALE GENOMIC DNA]</scope>
    <source>
        <strain evidence="1 2">SM135B</strain>
    </source>
</reference>
<protein>
    <recommendedName>
        <fullName evidence="3">TniQ family protein</fullName>
    </recommendedName>
</protein>
<evidence type="ECO:0000313" key="1">
    <source>
        <dbReference type="EMBL" id="TAY52965.1"/>
    </source>
</evidence>
<sequence length="607" mass="67769">MTFPIREPKLVLQSSIESGQGLREAVQKACKLNGFKHTSVALELAGCRSARRLSALAVSDNAAELRAVSKLLGIEDENELLATVLSPSKEASRDFVSFFGHNVRRGHIARTRRISPQSLKSKPEMKAIWALKPLSFDPTNREKLLDRCPSCQSILGWDWSLDPWICEHCSLDLRSVPMPMFEPSDPEALDFVAYMLDPTAERRVHLPTGSTFSSGSYGDLFQLAVRIATTCQRSRDTTSPVQIEPGHVQMAGRAILDWPNGFLELVESTPARADSGQAASWFKEKPLRQLLYDPTLSSAIRNELTKTFEVHRRREGLTRGDALVANAAKTDLSRERLQHPRAALLRLLRTRNIEMRPRPTFETVMTVLRDVSEVRQFAKETGVPIPEVWRLYWAGFAPELVSALSYYGWCAQPALEGTLRSAVNRVISTSLVRGGLDLVSARFALDPQMKSSWSSIFQAVFDGRLEVGSGPSNGSLVGGIYVKDCHSLRTIIMKERSDPDVAHSILTQEEFSMLMRKSRIYAAHLVRSGVMNGPSNLETFARLRERWAFGFELDTLAAITGSLTSCSSKRLRNARVDRIDFGPATLWSREQALSVLAFDHHDSYPAQ</sequence>
<dbReference type="Proteomes" id="UP000292974">
    <property type="component" value="Unassembled WGS sequence"/>
</dbReference>
<dbReference type="AlphaFoldDB" id="A0A7M3DWA0"/>
<evidence type="ECO:0008006" key="3">
    <source>
        <dbReference type="Google" id="ProtNLM"/>
    </source>
</evidence>
<proteinExistence type="predicted"/>
<comment type="caution">
    <text evidence="1">The sequence shown here is derived from an EMBL/GenBank/DDBJ whole genome shotgun (WGS) entry which is preliminary data.</text>
</comment>
<gene>
    <name evidence="1" type="ORF">ELH90_15675</name>
</gene>
<organism evidence="1 2">
    <name type="scientific">Rhizobium leguminosarum</name>
    <dbReference type="NCBI Taxonomy" id="384"/>
    <lineage>
        <taxon>Bacteria</taxon>
        <taxon>Pseudomonadati</taxon>
        <taxon>Pseudomonadota</taxon>
        <taxon>Alphaproteobacteria</taxon>
        <taxon>Hyphomicrobiales</taxon>
        <taxon>Rhizobiaceae</taxon>
        <taxon>Rhizobium/Agrobacterium group</taxon>
        <taxon>Rhizobium</taxon>
    </lineage>
</organism>
<evidence type="ECO:0000313" key="2">
    <source>
        <dbReference type="Proteomes" id="UP000292974"/>
    </source>
</evidence>
<name>A0A7M3DWA0_RHILE</name>
<dbReference type="RefSeq" id="WP_130716728.1">
    <property type="nucleotide sequence ID" value="NZ_SIOP01000001.1"/>
</dbReference>
<accession>A0A7M3DWA0</accession>
<dbReference type="EMBL" id="SIOP01000001">
    <property type="protein sequence ID" value="TAY52965.1"/>
    <property type="molecule type" value="Genomic_DNA"/>
</dbReference>